<dbReference type="SUPFAM" id="SSF54928">
    <property type="entry name" value="RNA-binding domain, RBD"/>
    <property type="match status" value="1"/>
</dbReference>
<dbReference type="GO" id="GO:0003743">
    <property type="term" value="F:translation initiation factor activity"/>
    <property type="evidence" value="ECO:0007669"/>
    <property type="project" value="UniProtKB-UniRule"/>
</dbReference>
<comment type="subcellular location">
    <subcellularLocation>
        <location evidence="5">Cytoplasm</location>
    </subcellularLocation>
</comment>
<dbReference type="GO" id="GO:0001732">
    <property type="term" value="P:formation of cytoplasmic translation initiation complex"/>
    <property type="evidence" value="ECO:0007669"/>
    <property type="project" value="UniProtKB-UniRule"/>
</dbReference>
<organism evidence="9 10">
    <name type="scientific">Citrus x changshan-huyou</name>
    <dbReference type="NCBI Taxonomy" id="2935761"/>
    <lineage>
        <taxon>Eukaryota</taxon>
        <taxon>Viridiplantae</taxon>
        <taxon>Streptophyta</taxon>
        <taxon>Embryophyta</taxon>
        <taxon>Tracheophyta</taxon>
        <taxon>Spermatophyta</taxon>
        <taxon>Magnoliopsida</taxon>
        <taxon>eudicotyledons</taxon>
        <taxon>Gunneridae</taxon>
        <taxon>Pentapetalae</taxon>
        <taxon>rosids</taxon>
        <taxon>malvids</taxon>
        <taxon>Sapindales</taxon>
        <taxon>Rutaceae</taxon>
        <taxon>Aurantioideae</taxon>
        <taxon>Citrus</taxon>
    </lineage>
</organism>
<evidence type="ECO:0000256" key="7">
    <source>
        <dbReference type="SAM" id="MobiDB-lite"/>
    </source>
</evidence>
<feature type="compositionally biased region" description="Low complexity" evidence="7">
    <location>
        <begin position="186"/>
        <end position="205"/>
    </location>
</feature>
<comment type="subunit">
    <text evidence="5">Component of the eukaryotic translation initiation factor 3 (eIF-3) complex.</text>
</comment>
<evidence type="ECO:0000313" key="9">
    <source>
        <dbReference type="EMBL" id="KAK9193344.1"/>
    </source>
</evidence>
<dbReference type="InterPro" id="IPR035979">
    <property type="entry name" value="RBD_domain_sf"/>
</dbReference>
<dbReference type="Pfam" id="PF12353">
    <property type="entry name" value="eIF3g"/>
    <property type="match status" value="1"/>
</dbReference>
<evidence type="ECO:0000256" key="5">
    <source>
        <dbReference type="HAMAP-Rule" id="MF_03006"/>
    </source>
</evidence>
<evidence type="ECO:0000313" key="10">
    <source>
        <dbReference type="Proteomes" id="UP001428341"/>
    </source>
</evidence>
<keyword evidence="1 5" id="KW-0963">Cytoplasm</keyword>
<dbReference type="SMART" id="SM00360">
    <property type="entry name" value="RRM"/>
    <property type="match status" value="1"/>
</dbReference>
<evidence type="ECO:0000256" key="4">
    <source>
        <dbReference type="ARBA" id="ARBA00022917"/>
    </source>
</evidence>
<dbReference type="GO" id="GO:0033290">
    <property type="term" value="C:eukaryotic 48S preinitiation complex"/>
    <property type="evidence" value="ECO:0007669"/>
    <property type="project" value="UniProtKB-UniRule"/>
</dbReference>
<feature type="region of interest" description="Disordered" evidence="7">
    <location>
        <begin position="1"/>
        <end position="31"/>
    </location>
</feature>
<keyword evidence="4 5" id="KW-0648">Protein biosynthesis</keyword>
<keyword evidence="10" id="KW-1185">Reference proteome</keyword>
<dbReference type="Gene3D" id="3.30.70.330">
    <property type="match status" value="1"/>
</dbReference>
<dbReference type="InterPro" id="IPR017334">
    <property type="entry name" value="eIF3_g"/>
</dbReference>
<keyword evidence="2 5" id="KW-0396">Initiation factor</keyword>
<accession>A0AAP0M5U0</accession>
<dbReference type="AlphaFoldDB" id="A0AAP0M5U0"/>
<name>A0AAP0M5U0_9ROSI</name>
<dbReference type="Pfam" id="PF00076">
    <property type="entry name" value="RRM_1"/>
    <property type="match status" value="1"/>
</dbReference>
<feature type="domain" description="RRM" evidence="8">
    <location>
        <begin position="231"/>
        <end position="309"/>
    </location>
</feature>
<proteinExistence type="inferred from homology"/>
<dbReference type="CDD" id="cd12408">
    <property type="entry name" value="RRM_eIF3G_like"/>
    <property type="match status" value="1"/>
</dbReference>
<dbReference type="InterPro" id="IPR034240">
    <property type="entry name" value="eIF3G_RRM"/>
</dbReference>
<protein>
    <recommendedName>
        <fullName evidence="5">Eukaryotic translation initiation factor 3 subunit G</fullName>
        <shortName evidence="5">eIF3g</shortName>
    </recommendedName>
    <alternativeName>
        <fullName evidence="5">Eukaryotic translation initiation factor 3 RNA-binding subunit</fullName>
        <shortName evidence="5">eIF-3 RNA-binding subunit</shortName>
    </alternativeName>
    <alternativeName>
        <fullName evidence="5">Eukaryotic translation initiation factor 3 subunit 4</fullName>
    </alternativeName>
</protein>
<feature type="compositionally biased region" description="Polar residues" evidence="7">
    <location>
        <begin position="211"/>
        <end position="223"/>
    </location>
</feature>
<dbReference type="PIRSF" id="PIRSF037949">
    <property type="entry name" value="Transl_init_eIF-3_RNA-bind"/>
    <property type="match status" value="1"/>
</dbReference>
<dbReference type="GO" id="GO:0005852">
    <property type="term" value="C:eukaryotic translation initiation factor 3 complex"/>
    <property type="evidence" value="ECO:0007669"/>
    <property type="project" value="UniProtKB-UniRule"/>
</dbReference>
<evidence type="ECO:0000256" key="1">
    <source>
        <dbReference type="ARBA" id="ARBA00022490"/>
    </source>
</evidence>
<dbReference type="Proteomes" id="UP001428341">
    <property type="component" value="Unassembled WGS sequence"/>
</dbReference>
<keyword evidence="3 6" id="KW-0694">RNA-binding</keyword>
<comment type="function">
    <text evidence="5">RNA-binding component of the eukaryotic translation initiation factor 3 (eIF-3) complex, which is involved in protein synthesis of a specialized repertoire of mRNAs and, together with other initiation factors, stimulates binding of mRNA and methionyl-tRNAi to the 40S ribosome. The eIF-3 complex specifically targets and initiates translation of a subset of mRNAs involved in cell proliferation. This subunit can bind 18S rRNA.</text>
</comment>
<comment type="similarity">
    <text evidence="5">Belongs to the eIF-3 subunit G family.</text>
</comment>
<comment type="caution">
    <text evidence="9">The sequence shown here is derived from an EMBL/GenBank/DDBJ whole genome shotgun (WGS) entry which is preliminary data.</text>
</comment>
<dbReference type="CDD" id="cd12933">
    <property type="entry name" value="eIF3G"/>
    <property type="match status" value="1"/>
</dbReference>
<reference evidence="9 10" key="1">
    <citation type="submission" date="2024-05" db="EMBL/GenBank/DDBJ databases">
        <title>Haplotype-resolved chromosome-level genome assembly of Huyou (Citrus changshanensis).</title>
        <authorList>
            <person name="Miao C."/>
            <person name="Chen W."/>
            <person name="Wu Y."/>
            <person name="Wang L."/>
            <person name="Zhao S."/>
            <person name="Grierson D."/>
            <person name="Xu C."/>
            <person name="Chen K."/>
        </authorList>
    </citation>
    <scope>NUCLEOTIDE SEQUENCE [LARGE SCALE GENOMIC DNA]</scope>
    <source>
        <strain evidence="9">01-14</strain>
        <tissue evidence="9">Leaf</tissue>
    </source>
</reference>
<feature type="region of interest" description="Disordered" evidence="7">
    <location>
        <begin position="186"/>
        <end position="225"/>
    </location>
</feature>
<evidence type="ECO:0000259" key="8">
    <source>
        <dbReference type="PROSITE" id="PS50102"/>
    </source>
</evidence>
<sequence length="312" mass="34562">MAIGNQYLPSRPNKPRWSDLAETEEEDNGGEELKFLLPPTQVIGPDKKGIKKVIEYNFNDQGKMVKVTTTSRVRKIVTREKKQVLERRRSWAKFGEAVDDEVGASLTAVSTEEIFLERPKPLGSTAKESRTAEESLGQIGNKGAILMLCRTCGKKGDHWTAKCPYKDLTTRAEDLNFNDKTVMDNANSASSSGISKSGSYIPPSKRFGADRNSSVGGSSSAMRHNNRNDENAVKVSNLSENAEEEDLRELFGAFGPLTRVHVAVDRPSGFKRGFGFVNFSHREDAERAINKLNGYGYDNLILAVEWAPARSK</sequence>
<feature type="compositionally biased region" description="Acidic residues" evidence="7">
    <location>
        <begin position="21"/>
        <end position="30"/>
    </location>
</feature>
<evidence type="ECO:0000256" key="2">
    <source>
        <dbReference type="ARBA" id="ARBA00022540"/>
    </source>
</evidence>
<dbReference type="InterPro" id="IPR012677">
    <property type="entry name" value="Nucleotide-bd_a/b_plait_sf"/>
</dbReference>
<evidence type="ECO:0000256" key="3">
    <source>
        <dbReference type="ARBA" id="ARBA00022884"/>
    </source>
</evidence>
<gene>
    <name evidence="9" type="ORF">WN944_004041</name>
</gene>
<evidence type="ECO:0000256" key="6">
    <source>
        <dbReference type="PROSITE-ProRule" id="PRU00176"/>
    </source>
</evidence>
<dbReference type="PANTHER" id="PTHR10352">
    <property type="entry name" value="EUKARYOTIC TRANSLATION INITIATION FACTOR 3 SUBUNIT G"/>
    <property type="match status" value="1"/>
</dbReference>
<dbReference type="GO" id="GO:0003723">
    <property type="term" value="F:RNA binding"/>
    <property type="evidence" value="ECO:0007669"/>
    <property type="project" value="UniProtKB-UniRule"/>
</dbReference>
<dbReference type="EMBL" id="JBCGBO010000006">
    <property type="protein sequence ID" value="KAK9193344.1"/>
    <property type="molecule type" value="Genomic_DNA"/>
</dbReference>
<dbReference type="GO" id="GO:0016282">
    <property type="term" value="C:eukaryotic 43S preinitiation complex"/>
    <property type="evidence" value="ECO:0007669"/>
    <property type="project" value="UniProtKB-UniRule"/>
</dbReference>
<dbReference type="InterPro" id="IPR024675">
    <property type="entry name" value="eIF3g_N"/>
</dbReference>
<dbReference type="PROSITE" id="PS50102">
    <property type="entry name" value="RRM"/>
    <property type="match status" value="1"/>
</dbReference>
<dbReference type="InterPro" id="IPR000504">
    <property type="entry name" value="RRM_dom"/>
</dbReference>
<dbReference type="HAMAP" id="MF_03006">
    <property type="entry name" value="eIF3g"/>
    <property type="match status" value="1"/>
</dbReference>